<feature type="compositionally biased region" description="Basic residues" evidence="1">
    <location>
        <begin position="59"/>
        <end position="70"/>
    </location>
</feature>
<dbReference type="InterPro" id="IPR046520">
    <property type="entry name" value="DUF6697"/>
</dbReference>
<evidence type="ECO:0000313" key="3">
    <source>
        <dbReference type="EMBL" id="KAE9400992.1"/>
    </source>
</evidence>
<gene>
    <name evidence="3" type="ORF">BT96DRAFT_992539</name>
</gene>
<name>A0A6A4HPQ5_9AGAR</name>
<reference evidence="3" key="1">
    <citation type="journal article" date="2019" name="Environ. Microbiol.">
        <title>Fungal ecological strategies reflected in gene transcription - a case study of two litter decomposers.</title>
        <authorList>
            <person name="Barbi F."/>
            <person name="Kohler A."/>
            <person name="Barry K."/>
            <person name="Baskaran P."/>
            <person name="Daum C."/>
            <person name="Fauchery L."/>
            <person name="Ihrmark K."/>
            <person name="Kuo A."/>
            <person name="LaButti K."/>
            <person name="Lipzen A."/>
            <person name="Morin E."/>
            <person name="Grigoriev I.V."/>
            <person name="Henrissat B."/>
            <person name="Lindahl B."/>
            <person name="Martin F."/>
        </authorList>
    </citation>
    <scope>NUCLEOTIDE SEQUENCE</scope>
    <source>
        <strain evidence="3">JB14</strain>
    </source>
</reference>
<evidence type="ECO:0000313" key="4">
    <source>
        <dbReference type="Proteomes" id="UP000799118"/>
    </source>
</evidence>
<accession>A0A6A4HPQ5</accession>
<dbReference type="AlphaFoldDB" id="A0A6A4HPQ5"/>
<protein>
    <recommendedName>
        <fullName evidence="2">DUF6697 domain-containing protein</fullName>
    </recommendedName>
</protein>
<dbReference type="EMBL" id="ML769451">
    <property type="protein sequence ID" value="KAE9400992.1"/>
    <property type="molecule type" value="Genomic_DNA"/>
</dbReference>
<keyword evidence="4" id="KW-1185">Reference proteome</keyword>
<feature type="region of interest" description="Disordered" evidence="1">
    <location>
        <begin position="52"/>
        <end position="115"/>
    </location>
</feature>
<feature type="compositionally biased region" description="Basic and acidic residues" evidence="1">
    <location>
        <begin position="83"/>
        <end position="97"/>
    </location>
</feature>
<dbReference type="Pfam" id="PF20411">
    <property type="entry name" value="DUF6697"/>
    <property type="match status" value="1"/>
</dbReference>
<sequence length="115" mass="13277">MTENMYLTITAQEIEKAYDQGKQRLGILVLKCVKYDEAFQRELIQKFSVWVPPPPKVKGTPKRSRKGKGKAHIEEADESEEEVREKEEASDEGHDLELQSEVYIRRGTRSRPSTV</sequence>
<feature type="domain" description="DUF6697" evidence="2">
    <location>
        <begin position="3"/>
        <end position="46"/>
    </location>
</feature>
<organism evidence="3 4">
    <name type="scientific">Gymnopus androsaceus JB14</name>
    <dbReference type="NCBI Taxonomy" id="1447944"/>
    <lineage>
        <taxon>Eukaryota</taxon>
        <taxon>Fungi</taxon>
        <taxon>Dikarya</taxon>
        <taxon>Basidiomycota</taxon>
        <taxon>Agaricomycotina</taxon>
        <taxon>Agaricomycetes</taxon>
        <taxon>Agaricomycetidae</taxon>
        <taxon>Agaricales</taxon>
        <taxon>Marasmiineae</taxon>
        <taxon>Omphalotaceae</taxon>
        <taxon>Gymnopus</taxon>
    </lineage>
</organism>
<proteinExistence type="predicted"/>
<dbReference type="OrthoDB" id="3176940at2759"/>
<dbReference type="Proteomes" id="UP000799118">
    <property type="component" value="Unassembled WGS sequence"/>
</dbReference>
<evidence type="ECO:0000256" key="1">
    <source>
        <dbReference type="SAM" id="MobiDB-lite"/>
    </source>
</evidence>
<evidence type="ECO:0000259" key="2">
    <source>
        <dbReference type="Pfam" id="PF20411"/>
    </source>
</evidence>